<dbReference type="InterPro" id="IPR001223">
    <property type="entry name" value="Glyco_hydro18_cat"/>
</dbReference>
<dbReference type="SUPFAM" id="SSF51445">
    <property type="entry name" value="(Trans)glycosidases"/>
    <property type="match status" value="1"/>
</dbReference>
<dbReference type="GO" id="GO:0005975">
    <property type="term" value="P:carbohydrate metabolic process"/>
    <property type="evidence" value="ECO:0007669"/>
    <property type="project" value="InterPro"/>
</dbReference>
<dbReference type="Pfam" id="PF00704">
    <property type="entry name" value="Glyco_hydro_18"/>
    <property type="match status" value="1"/>
</dbReference>
<dbReference type="Gene3D" id="3.10.50.10">
    <property type="match status" value="1"/>
</dbReference>
<dbReference type="EMBL" id="KI894023">
    <property type="protein sequence ID" value="OCF23791.1"/>
    <property type="molecule type" value="Genomic_DNA"/>
</dbReference>
<dbReference type="Gene3D" id="3.20.20.80">
    <property type="entry name" value="Glycosidases"/>
    <property type="match status" value="1"/>
</dbReference>
<dbReference type="OrthoDB" id="76388at2759"/>
<dbReference type="PANTHER" id="PTHR11177">
    <property type="entry name" value="CHITINASE"/>
    <property type="match status" value="1"/>
</dbReference>
<accession>A0A1B9FYF6</accession>
<dbReference type="PANTHER" id="PTHR11177:SF317">
    <property type="entry name" value="CHITINASE 12-RELATED"/>
    <property type="match status" value="1"/>
</dbReference>
<name>A0A1B9FYF6_9TREE</name>
<gene>
    <name evidence="2" type="ORF">I302_06775</name>
</gene>
<dbReference type="PROSITE" id="PS51910">
    <property type="entry name" value="GH18_2"/>
    <property type="match status" value="1"/>
</dbReference>
<dbReference type="VEuPathDB" id="FungiDB:I302_06775"/>
<reference evidence="2" key="1">
    <citation type="submission" date="2013-07" db="EMBL/GenBank/DDBJ databases">
        <title>The Genome Sequence of Cryptococcus bestiolae CBS10118.</title>
        <authorList>
            <consortium name="The Broad Institute Genome Sequencing Platform"/>
            <person name="Cuomo C."/>
            <person name="Litvintseva A."/>
            <person name="Chen Y."/>
            <person name="Heitman J."/>
            <person name="Sun S."/>
            <person name="Springer D."/>
            <person name="Dromer F."/>
            <person name="Young S.K."/>
            <person name="Zeng Q."/>
            <person name="Gargeya S."/>
            <person name="Fitzgerald M."/>
            <person name="Abouelleil A."/>
            <person name="Alvarado L."/>
            <person name="Berlin A.M."/>
            <person name="Chapman S.B."/>
            <person name="Dewar J."/>
            <person name="Goldberg J."/>
            <person name="Griggs A."/>
            <person name="Gujja S."/>
            <person name="Hansen M."/>
            <person name="Howarth C."/>
            <person name="Imamovic A."/>
            <person name="Larimer J."/>
            <person name="McCowan C."/>
            <person name="Murphy C."/>
            <person name="Pearson M."/>
            <person name="Priest M."/>
            <person name="Roberts A."/>
            <person name="Saif S."/>
            <person name="Shea T."/>
            <person name="Sykes S."/>
            <person name="Wortman J."/>
            <person name="Nusbaum C."/>
            <person name="Birren B."/>
        </authorList>
    </citation>
    <scope>NUCLEOTIDE SEQUENCE [LARGE SCALE GENOMIC DNA]</scope>
    <source>
        <strain evidence="2">CBS 10118</strain>
    </source>
</reference>
<dbReference type="CDD" id="cd06548">
    <property type="entry name" value="GH18_chitinase"/>
    <property type="match status" value="1"/>
</dbReference>
<dbReference type="InterPro" id="IPR029070">
    <property type="entry name" value="Chitinase_insertion_sf"/>
</dbReference>
<feature type="domain" description="GH18" evidence="1">
    <location>
        <begin position="30"/>
        <end position="406"/>
    </location>
</feature>
<dbReference type="SMART" id="SM00636">
    <property type="entry name" value="Glyco_18"/>
    <property type="match status" value="1"/>
</dbReference>
<dbReference type="GO" id="GO:0005576">
    <property type="term" value="C:extracellular region"/>
    <property type="evidence" value="ECO:0007669"/>
    <property type="project" value="TreeGrafter"/>
</dbReference>
<dbReference type="GO" id="GO:0008061">
    <property type="term" value="F:chitin binding"/>
    <property type="evidence" value="ECO:0007669"/>
    <property type="project" value="InterPro"/>
</dbReference>
<dbReference type="GO" id="GO:0006032">
    <property type="term" value="P:chitin catabolic process"/>
    <property type="evidence" value="ECO:0007669"/>
    <property type="project" value="TreeGrafter"/>
</dbReference>
<dbReference type="SUPFAM" id="SSF54556">
    <property type="entry name" value="Chitinase insertion domain"/>
    <property type="match status" value="1"/>
</dbReference>
<evidence type="ECO:0000259" key="1">
    <source>
        <dbReference type="PROSITE" id="PS51910"/>
    </source>
</evidence>
<proteinExistence type="predicted"/>
<dbReference type="InterPro" id="IPR011583">
    <property type="entry name" value="Chitinase_II/V-like_cat"/>
</dbReference>
<evidence type="ECO:0000313" key="2">
    <source>
        <dbReference type="EMBL" id="OCF23791.1"/>
    </source>
</evidence>
<sequence length="431" mass="47719">MDQLPIVGGIISSIQGEVRPPSPPIVNHGKRMVGYFTNWGANHFPPSMVPVNELTHLNYAFAKINKQTGEVALSDPHTDTERHFRPAGAAQAAQGEVAPVDPTEGGKNLYGCLGAFYLMKKHNRNLKVMLSIGGSKYSSAFENIEYIHWRNTFVQSAVKIVEDCGLDGLVDFESPKNTQQGGYYARLIKELRSDLNALAQKNQQPRNQYLLSVAAPCGDDNIKHLDIKDMNQNLDFWNLMAYDFAGSWSKVADHQANLKGTNAQDLSVEKAVKAYEVHGVAPQKLVIGIPLYGRTSENTEGIGKPFHGECVPLQWSSEGSSTRVYRDLPLAGAKVHNDTHIGASFSYDNHKRELISFDTPEIAKEKAEYIKKQNLGGAMFWELSGDKSLQSSDNLVKVVHNNLGQLEKRENELRYPHSKYDNLKGGMGGGH</sequence>
<organism evidence="2">
    <name type="scientific">Kwoniella bestiolae CBS 10118</name>
    <dbReference type="NCBI Taxonomy" id="1296100"/>
    <lineage>
        <taxon>Eukaryota</taxon>
        <taxon>Fungi</taxon>
        <taxon>Dikarya</taxon>
        <taxon>Basidiomycota</taxon>
        <taxon>Agaricomycotina</taxon>
        <taxon>Tremellomycetes</taxon>
        <taxon>Tremellales</taxon>
        <taxon>Cryptococcaceae</taxon>
        <taxon>Kwoniella</taxon>
    </lineage>
</organism>
<dbReference type="InterPro" id="IPR050314">
    <property type="entry name" value="Glycosyl_Hydrlase_18"/>
</dbReference>
<dbReference type="STRING" id="1296100.A0A1B9FYF6"/>
<reference evidence="2" key="2">
    <citation type="submission" date="2014-01" db="EMBL/GenBank/DDBJ databases">
        <title>Evolution of pathogenesis and genome organization in the Tremellales.</title>
        <authorList>
            <person name="Cuomo C."/>
            <person name="Litvintseva A."/>
            <person name="Heitman J."/>
            <person name="Chen Y."/>
            <person name="Sun S."/>
            <person name="Springer D."/>
            <person name="Dromer F."/>
            <person name="Young S."/>
            <person name="Zeng Q."/>
            <person name="Chapman S."/>
            <person name="Gujja S."/>
            <person name="Saif S."/>
            <person name="Birren B."/>
        </authorList>
    </citation>
    <scope>NUCLEOTIDE SEQUENCE</scope>
    <source>
        <strain evidence="2">CBS 10118</strain>
    </source>
</reference>
<dbReference type="GO" id="GO:0004568">
    <property type="term" value="F:chitinase activity"/>
    <property type="evidence" value="ECO:0007669"/>
    <property type="project" value="TreeGrafter"/>
</dbReference>
<dbReference type="InterPro" id="IPR017853">
    <property type="entry name" value="GH"/>
</dbReference>
<protein>
    <recommendedName>
        <fullName evidence="1">GH18 domain-containing protein</fullName>
    </recommendedName>
</protein>
<dbReference type="AlphaFoldDB" id="A0A1B9FYF6"/>